<feature type="repeat" description="ANK" evidence="3">
    <location>
        <begin position="351"/>
        <end position="383"/>
    </location>
</feature>
<feature type="compositionally biased region" description="Basic and acidic residues" evidence="4">
    <location>
        <begin position="879"/>
        <end position="892"/>
    </location>
</feature>
<sequence length="1259" mass="140978">MSDSERKETKTDAEDDHVARQEEVEGGNGKEDGSKEPENDEEVVAAIDKVPAITIGDGADGADADGDSEAETLIQSPEKKRNSIAESSTVVHQIKLAGSDTGSTIIANTSDKENATRKRKRSQESAAHLPSRASSHHSSPLSSPVMHIQSDPELDDSATSHKGLSPSRQGHSDAEDKIDPPRKRRRRPSEIIPPASAHKRSKRSSIDTSERRETRSATYPRPSDDERSASPEPVSRREHRRGTSTQLTSGEFEKRKRGRPPLINTRRNRSVDRASDASDESEPRLSRPRPLLHKLASHDHDIMSPAKVGPRKWKDKVGRTPLARACNDGDLDAVKARFAERPEDLHEQDNAKNTPLQIASIEGWEEVVEFLLSKGAEVNVKNIDGDSPLIDAVENGHIPVIRLLLQKGANARQANTKGYEPSELAKKDDDSYEEIRELLNEAKEKHTQRVTGIETHDHPNRDGASSRAASAASPRDSPPVGARSPPALGSRRRTGRSESTRNDLLYQANTQDNLVKLAGKGDVQGVNYILQILEKADTPALIAAAKAGHEEVLQLLIAMGNPDVDPDPVRGPRMVPGYNTPMLAAIGRGHPDVVKLLASQAGFNPTRRYREKTYFELAEERRGDRWEEEMQVLKQAYERYKDKKNGSPRRTRDAEKLKTRPSRRSSSAGSANRRMPSPTTTRESLNPKAKDGTHHNRRKVSDPMSERRRHSGNDETPQSTIAITSDLEQTGNVPKKVHRTRRSQSDLPPLSDLSQEPSQRRRRLVTGKEHRSRQTISTSSDNEDVDMGGLKQDDRSHSALKRSRGSCTPEPPNNNGDRAVSKKRRTVLESSPDDARSRASIPSESTHATSESEINLKQGIAMTSSESAASIERALPSDLAKEGPFEIIKRESPVPIATSVTEQPPDAVEPMVEPTEAEDESEDSYSPPPATLPPAISDNTNDEEAERLAKEEANRVMAEQAARLEEARRTQEQRVAQQQAAEEARQRREAEERQRREDEDRQRRENEERRRQEAEEQQRQEEEQSRRRQEAERQERQKQELESRRRLESLEEERRRLAALPTVLARTAQMIDANDAAIWDTKRLRKITVLHSVTMDQLDPGCDADVAKEKWVPSFQVANLLNTKNLSLQHYASFQKRPVTDWERRCIWRVARSDLTYDFNPTWSTSTSEQVQLERVNEEKFMAMSELFWVKWSDVQDQASRIPQLANSGIQLKTWPISVRSYGQILGAKAMSPPKHQQSSLPNGTSGHIIHTNGENGVS</sequence>
<evidence type="ECO:0000256" key="1">
    <source>
        <dbReference type="ARBA" id="ARBA00022737"/>
    </source>
</evidence>
<dbReference type="Proteomes" id="UP001345013">
    <property type="component" value="Unassembled WGS sequence"/>
</dbReference>
<evidence type="ECO:0000256" key="3">
    <source>
        <dbReference type="PROSITE-ProRule" id="PRU00023"/>
    </source>
</evidence>
<feature type="compositionally biased region" description="Basic and acidic residues" evidence="4">
    <location>
        <begin position="269"/>
        <end position="285"/>
    </location>
</feature>
<dbReference type="PANTHER" id="PTHR24171">
    <property type="entry name" value="ANKYRIN REPEAT DOMAIN-CONTAINING PROTEIN 39-RELATED"/>
    <property type="match status" value="1"/>
</dbReference>
<feature type="compositionally biased region" description="Low complexity" evidence="4">
    <location>
        <begin position="664"/>
        <end position="674"/>
    </location>
</feature>
<name>A0ABR0KRP9_9EURO</name>
<reference evidence="7 8" key="1">
    <citation type="submission" date="2023-08" db="EMBL/GenBank/DDBJ databases">
        <title>Black Yeasts Isolated from many extreme environments.</title>
        <authorList>
            <person name="Coleine C."/>
            <person name="Stajich J.E."/>
            <person name="Selbmann L."/>
        </authorList>
    </citation>
    <scope>NUCLEOTIDE SEQUENCE [LARGE SCALE GENOMIC DNA]</scope>
    <source>
        <strain evidence="7 8">CCFEE 5885</strain>
    </source>
</reference>
<feature type="compositionally biased region" description="Low complexity" evidence="4">
    <location>
        <begin position="462"/>
        <end position="479"/>
    </location>
</feature>
<dbReference type="PANTHER" id="PTHR24171:SF8">
    <property type="entry name" value="BRCA1-ASSOCIATED RING DOMAIN PROTEIN 1"/>
    <property type="match status" value="1"/>
</dbReference>
<dbReference type="Gene3D" id="1.25.40.20">
    <property type="entry name" value="Ankyrin repeat-containing domain"/>
    <property type="match status" value="2"/>
</dbReference>
<dbReference type="Pfam" id="PF24521">
    <property type="entry name" value="Ank_KRIT1"/>
    <property type="match status" value="1"/>
</dbReference>
<gene>
    <name evidence="7" type="ORF">LTR24_000116</name>
</gene>
<evidence type="ECO:0000256" key="4">
    <source>
        <dbReference type="SAM" id="MobiDB-lite"/>
    </source>
</evidence>
<feature type="compositionally biased region" description="Basic and acidic residues" evidence="4">
    <location>
        <begin position="170"/>
        <end position="181"/>
    </location>
</feature>
<feature type="domain" description="DUF7593" evidence="5">
    <location>
        <begin position="1056"/>
        <end position="1203"/>
    </location>
</feature>
<dbReference type="Pfam" id="PF24513">
    <property type="entry name" value="DUF7593"/>
    <property type="match status" value="1"/>
</dbReference>
<feature type="compositionally biased region" description="Low complexity" evidence="4">
    <location>
        <begin position="125"/>
        <end position="144"/>
    </location>
</feature>
<feature type="compositionally biased region" description="Polar residues" evidence="4">
    <location>
        <begin position="714"/>
        <end position="732"/>
    </location>
</feature>
<feature type="compositionally biased region" description="Basic and acidic residues" evidence="4">
    <location>
        <begin position="1"/>
        <end position="37"/>
    </location>
</feature>
<dbReference type="SMART" id="SM00248">
    <property type="entry name" value="ANK"/>
    <property type="match status" value="5"/>
</dbReference>
<keyword evidence="8" id="KW-1185">Reference proteome</keyword>
<dbReference type="InterPro" id="IPR002110">
    <property type="entry name" value="Ankyrin_rpt"/>
</dbReference>
<dbReference type="PRINTS" id="PR01415">
    <property type="entry name" value="ANKYRIN"/>
</dbReference>
<dbReference type="InterPro" id="IPR056485">
    <property type="entry name" value="ARM_KRIT1"/>
</dbReference>
<proteinExistence type="predicted"/>
<feature type="region of interest" description="Disordered" evidence="4">
    <location>
        <begin position="1231"/>
        <end position="1259"/>
    </location>
</feature>
<feature type="repeat" description="ANK" evidence="3">
    <location>
        <begin position="384"/>
        <end position="416"/>
    </location>
</feature>
<evidence type="ECO:0000259" key="6">
    <source>
        <dbReference type="Pfam" id="PF24521"/>
    </source>
</evidence>
<evidence type="ECO:0000259" key="5">
    <source>
        <dbReference type="Pfam" id="PF24513"/>
    </source>
</evidence>
<evidence type="ECO:0000256" key="2">
    <source>
        <dbReference type="ARBA" id="ARBA00023043"/>
    </source>
</evidence>
<feature type="compositionally biased region" description="Polar residues" evidence="4">
    <location>
        <begin position="160"/>
        <end position="169"/>
    </location>
</feature>
<keyword evidence="1" id="KW-0677">Repeat</keyword>
<evidence type="ECO:0008006" key="9">
    <source>
        <dbReference type="Google" id="ProtNLM"/>
    </source>
</evidence>
<feature type="compositionally biased region" description="Polar residues" evidence="4">
    <location>
        <begin position="100"/>
        <end position="109"/>
    </location>
</feature>
<dbReference type="PROSITE" id="PS50297">
    <property type="entry name" value="ANK_REP_REGION"/>
    <property type="match status" value="2"/>
</dbReference>
<feature type="region of interest" description="Disordered" evidence="4">
    <location>
        <begin position="1"/>
        <end position="323"/>
    </location>
</feature>
<comment type="caution">
    <text evidence="7">The sequence shown here is derived from an EMBL/GenBank/DDBJ whole genome shotgun (WGS) entry which is preliminary data.</text>
</comment>
<dbReference type="Pfam" id="PF12796">
    <property type="entry name" value="Ank_2"/>
    <property type="match status" value="1"/>
</dbReference>
<feature type="compositionally biased region" description="Acidic residues" evidence="4">
    <location>
        <begin position="60"/>
        <end position="70"/>
    </location>
</feature>
<feature type="compositionally biased region" description="Basic and acidic residues" evidence="4">
    <location>
        <begin position="638"/>
        <end position="658"/>
    </location>
</feature>
<dbReference type="SUPFAM" id="SSF48403">
    <property type="entry name" value="Ankyrin repeat"/>
    <property type="match status" value="1"/>
</dbReference>
<feature type="compositionally biased region" description="Basic and acidic residues" evidence="4">
    <location>
        <begin position="423"/>
        <end position="447"/>
    </location>
</feature>
<feature type="compositionally biased region" description="Basic residues" evidence="4">
    <location>
        <begin position="760"/>
        <end position="773"/>
    </location>
</feature>
<evidence type="ECO:0000313" key="8">
    <source>
        <dbReference type="Proteomes" id="UP001345013"/>
    </source>
</evidence>
<dbReference type="EMBL" id="JAVRRG010000001">
    <property type="protein sequence ID" value="KAK5102557.1"/>
    <property type="molecule type" value="Genomic_DNA"/>
</dbReference>
<dbReference type="InterPro" id="IPR056015">
    <property type="entry name" value="DUF7593"/>
</dbReference>
<feature type="compositionally biased region" description="Low complexity" evidence="4">
    <location>
        <begin position="745"/>
        <end position="757"/>
    </location>
</feature>
<protein>
    <recommendedName>
        <fullName evidence="9">Ankyrin repeat protein</fullName>
    </recommendedName>
</protein>
<feature type="region of interest" description="Disordered" evidence="4">
    <location>
        <begin position="638"/>
        <end position="1047"/>
    </location>
</feature>
<dbReference type="PROSITE" id="PS50088">
    <property type="entry name" value="ANK_REPEAT"/>
    <property type="match status" value="2"/>
</dbReference>
<keyword evidence="2 3" id="KW-0040">ANK repeat</keyword>
<dbReference type="InterPro" id="IPR036770">
    <property type="entry name" value="Ankyrin_rpt-contain_sf"/>
</dbReference>
<evidence type="ECO:0000313" key="7">
    <source>
        <dbReference type="EMBL" id="KAK5102557.1"/>
    </source>
</evidence>
<feature type="compositionally biased region" description="Basic and acidic residues" evidence="4">
    <location>
        <begin position="982"/>
        <end position="1047"/>
    </location>
</feature>
<feature type="compositionally biased region" description="Basic and acidic residues" evidence="4">
    <location>
        <begin position="962"/>
        <end position="972"/>
    </location>
</feature>
<feature type="compositionally biased region" description="Basic and acidic residues" evidence="4">
    <location>
        <begin position="204"/>
        <end position="215"/>
    </location>
</feature>
<feature type="domain" description="KRIT1 ARM-repeats" evidence="6">
    <location>
        <begin position="493"/>
        <end position="641"/>
    </location>
</feature>
<feature type="region of interest" description="Disordered" evidence="4">
    <location>
        <begin position="411"/>
        <end position="503"/>
    </location>
</feature>
<feature type="compositionally biased region" description="Polar residues" evidence="4">
    <location>
        <begin position="840"/>
        <end position="868"/>
    </location>
</feature>
<feature type="compositionally biased region" description="Polar residues" evidence="4">
    <location>
        <begin position="1235"/>
        <end position="1246"/>
    </location>
</feature>
<accession>A0ABR0KRP9</accession>
<organism evidence="7 8">
    <name type="scientific">Lithohypha guttulata</name>
    <dbReference type="NCBI Taxonomy" id="1690604"/>
    <lineage>
        <taxon>Eukaryota</taxon>
        <taxon>Fungi</taxon>
        <taxon>Dikarya</taxon>
        <taxon>Ascomycota</taxon>
        <taxon>Pezizomycotina</taxon>
        <taxon>Eurotiomycetes</taxon>
        <taxon>Chaetothyriomycetidae</taxon>
        <taxon>Chaetothyriales</taxon>
        <taxon>Trichomeriaceae</taxon>
        <taxon>Lithohypha</taxon>
    </lineage>
</organism>
<feature type="compositionally biased region" description="Basic and acidic residues" evidence="4">
    <location>
        <begin position="688"/>
        <end position="706"/>
    </location>
</feature>